<dbReference type="Pfam" id="PF14542">
    <property type="entry name" value="Acetyltransf_CG"/>
    <property type="match status" value="1"/>
</dbReference>
<evidence type="ECO:0000313" key="4">
    <source>
        <dbReference type="EMBL" id="RJT87964.1"/>
    </source>
</evidence>
<gene>
    <name evidence="4" type="ORF">D6T64_12795</name>
</gene>
<dbReference type="SUPFAM" id="SSF55729">
    <property type="entry name" value="Acyl-CoA N-acyltransferases (Nat)"/>
    <property type="match status" value="1"/>
</dbReference>
<evidence type="ECO:0000259" key="2">
    <source>
        <dbReference type="PROSITE" id="PS51186"/>
    </source>
</evidence>
<feature type="domain" description="N-acetyltransferase" evidence="3">
    <location>
        <begin position="21"/>
        <end position="108"/>
    </location>
</feature>
<evidence type="ECO:0000256" key="1">
    <source>
        <dbReference type="SAM" id="MobiDB-lite"/>
    </source>
</evidence>
<dbReference type="InterPro" id="IPR031165">
    <property type="entry name" value="GNAT_YJDJ"/>
</dbReference>
<dbReference type="PROSITE" id="PS51729">
    <property type="entry name" value="GNAT_YJDJ"/>
    <property type="match status" value="1"/>
</dbReference>
<evidence type="ECO:0000313" key="5">
    <source>
        <dbReference type="Proteomes" id="UP000272015"/>
    </source>
</evidence>
<dbReference type="AlphaFoldDB" id="A0A3A5MRD8"/>
<dbReference type="PANTHER" id="PTHR31435:SF10">
    <property type="entry name" value="BSR4717 PROTEIN"/>
    <property type="match status" value="1"/>
</dbReference>
<accession>A0A3A5MRD8</accession>
<feature type="domain" description="N-acetyltransferase" evidence="2">
    <location>
        <begin position="1"/>
        <end position="111"/>
    </location>
</feature>
<dbReference type="Gene3D" id="3.40.630.30">
    <property type="match status" value="1"/>
</dbReference>
<dbReference type="PROSITE" id="PS51186">
    <property type="entry name" value="GNAT"/>
    <property type="match status" value="1"/>
</dbReference>
<reference evidence="4 5" key="1">
    <citation type="submission" date="2018-09" db="EMBL/GenBank/DDBJ databases">
        <title>Novel species of Cryobacterium.</title>
        <authorList>
            <person name="Liu Q."/>
            <person name="Xin Y.-H."/>
        </authorList>
    </citation>
    <scope>NUCLEOTIDE SEQUENCE [LARGE SCALE GENOMIC DNA]</scope>
    <source>
        <strain evidence="4 5">Hh39</strain>
    </source>
</reference>
<dbReference type="InterPro" id="IPR045057">
    <property type="entry name" value="Gcn5-rel_NAT"/>
</dbReference>
<comment type="caution">
    <text evidence="4">The sequence shown here is derived from an EMBL/GenBank/DDBJ whole genome shotgun (WGS) entry which is preliminary data.</text>
</comment>
<dbReference type="CDD" id="cd04301">
    <property type="entry name" value="NAT_SF"/>
    <property type="match status" value="1"/>
</dbReference>
<sequence length="111" mass="12391">MTKSTPTPVTTPPTTSGAVVRHDENDSRYILTLTGETVGLADYWVSGQNMHFTHTEVDPSRRNQGLAGILIEQALNDARTRTDLTVVPDCPYVAHWIDQHAEYQDLLTRGR</sequence>
<dbReference type="PANTHER" id="PTHR31435">
    <property type="entry name" value="PROTEIN NATD1"/>
    <property type="match status" value="1"/>
</dbReference>
<name>A0A3A5MRD8_9MICO</name>
<keyword evidence="4" id="KW-0808">Transferase</keyword>
<dbReference type="RefSeq" id="WP_119975058.1">
    <property type="nucleotide sequence ID" value="NZ_JBHSQA010000006.1"/>
</dbReference>
<dbReference type="InterPro" id="IPR000182">
    <property type="entry name" value="GNAT_dom"/>
</dbReference>
<dbReference type="Proteomes" id="UP000272015">
    <property type="component" value="Unassembled WGS sequence"/>
</dbReference>
<organism evidence="4 5">
    <name type="scientific">Cryobacterium melibiosiphilum</name>
    <dbReference type="NCBI Taxonomy" id="995039"/>
    <lineage>
        <taxon>Bacteria</taxon>
        <taxon>Bacillati</taxon>
        <taxon>Actinomycetota</taxon>
        <taxon>Actinomycetes</taxon>
        <taxon>Micrococcales</taxon>
        <taxon>Microbacteriaceae</taxon>
        <taxon>Cryobacterium</taxon>
    </lineage>
</organism>
<dbReference type="EMBL" id="QZVS01000086">
    <property type="protein sequence ID" value="RJT87964.1"/>
    <property type="molecule type" value="Genomic_DNA"/>
</dbReference>
<keyword evidence="5" id="KW-1185">Reference proteome</keyword>
<feature type="compositionally biased region" description="Low complexity" evidence="1">
    <location>
        <begin position="1"/>
        <end position="15"/>
    </location>
</feature>
<evidence type="ECO:0000259" key="3">
    <source>
        <dbReference type="PROSITE" id="PS51729"/>
    </source>
</evidence>
<proteinExistence type="predicted"/>
<feature type="region of interest" description="Disordered" evidence="1">
    <location>
        <begin position="1"/>
        <end position="22"/>
    </location>
</feature>
<dbReference type="InterPro" id="IPR016181">
    <property type="entry name" value="Acyl_CoA_acyltransferase"/>
</dbReference>
<dbReference type="GO" id="GO:0016747">
    <property type="term" value="F:acyltransferase activity, transferring groups other than amino-acyl groups"/>
    <property type="evidence" value="ECO:0007669"/>
    <property type="project" value="InterPro"/>
</dbReference>
<dbReference type="OrthoDB" id="5405911at2"/>
<protein>
    <submittedName>
        <fullName evidence="4">N-acetyltransferase</fullName>
    </submittedName>
</protein>